<dbReference type="InterPro" id="IPR006115">
    <property type="entry name" value="6PGDH_NADP-bd"/>
</dbReference>
<organism evidence="5 6">
    <name type="scientific">Lutibaculum baratangense AMV1</name>
    <dbReference type="NCBI Taxonomy" id="631454"/>
    <lineage>
        <taxon>Bacteria</taxon>
        <taxon>Pseudomonadati</taxon>
        <taxon>Pseudomonadota</taxon>
        <taxon>Alphaproteobacteria</taxon>
        <taxon>Hyphomicrobiales</taxon>
        <taxon>Tepidamorphaceae</taxon>
        <taxon>Lutibaculum</taxon>
    </lineage>
</organism>
<dbReference type="OrthoDB" id="4333at2"/>
<dbReference type="SUPFAM" id="SSF48179">
    <property type="entry name" value="6-phosphogluconate dehydrogenase C-terminal domain-like"/>
    <property type="match status" value="1"/>
</dbReference>
<protein>
    <recommendedName>
        <fullName evidence="7">3-hydroxyisobutyrate dehydrogenase</fullName>
    </recommendedName>
</protein>
<dbReference type="Pfam" id="PF03446">
    <property type="entry name" value="NAD_binding_2"/>
    <property type="match status" value="1"/>
</dbReference>
<feature type="active site" evidence="2">
    <location>
        <position position="173"/>
    </location>
</feature>
<dbReference type="EMBL" id="AWXZ01000040">
    <property type="protein sequence ID" value="ESR22610.1"/>
    <property type="molecule type" value="Genomic_DNA"/>
</dbReference>
<keyword evidence="1" id="KW-0560">Oxidoreductase</keyword>
<evidence type="ECO:0008006" key="7">
    <source>
        <dbReference type="Google" id="ProtNLM"/>
    </source>
</evidence>
<dbReference type="RefSeq" id="WP_023433856.1">
    <property type="nucleotide sequence ID" value="NZ_AWXZ01000040.1"/>
</dbReference>
<sequence>MKIAFIGFGEAAAAFQETLAAQDRGLAFSTYDILFDSEGLGGKTAGRAKAARVEVSPTPADAVAGADWVVAAVTAASSLEAAESVVAHLRDGQVYLDINSVSPGRKRETAALLEPKGVTYVDMAVMAPVHPKGHRTPVLIAGGFPPEVTDLIKRLDFKFEKVGEDIGSATAIKMVRSVFVKGLEAITIEALLGAEKAGCLDRVLPSLASSFPGLGWPDFALYEFERALTHGVRRAAEMRESGKTLDELGLHGDLARAIAAVHDRMGSMKETLEGERFSPLADEIRTRTGKADAA</sequence>
<accession>V4RH43</accession>
<dbReference type="SUPFAM" id="SSF51735">
    <property type="entry name" value="NAD(P)-binding Rossmann-fold domains"/>
    <property type="match status" value="1"/>
</dbReference>
<dbReference type="Gene3D" id="1.10.1040.10">
    <property type="entry name" value="N-(1-d-carboxylethyl)-l-norvaline Dehydrogenase, domain 2"/>
    <property type="match status" value="1"/>
</dbReference>
<evidence type="ECO:0000256" key="2">
    <source>
        <dbReference type="PIRSR" id="PIRSR000103-1"/>
    </source>
</evidence>
<dbReference type="eggNOG" id="COG2084">
    <property type="taxonomic scope" value="Bacteria"/>
</dbReference>
<keyword evidence="6" id="KW-1185">Reference proteome</keyword>
<dbReference type="InterPro" id="IPR013328">
    <property type="entry name" value="6PGD_dom2"/>
</dbReference>
<dbReference type="InterPro" id="IPR008927">
    <property type="entry name" value="6-PGluconate_DH-like_C_sf"/>
</dbReference>
<reference evidence="5 6" key="1">
    <citation type="journal article" date="2014" name="Genome Announc.">
        <title>Draft Genome Sequence of Lutibaculum baratangense Strain AMV1T, Isolated from a Mud Volcano in Andamans, India.</title>
        <authorList>
            <person name="Singh A."/>
            <person name="Sreenivas A."/>
            <person name="Sathyanarayana Reddy G."/>
            <person name="Pinnaka A.K."/>
            <person name="Shivaji S."/>
        </authorList>
    </citation>
    <scope>NUCLEOTIDE SEQUENCE [LARGE SCALE GENOMIC DNA]</scope>
    <source>
        <strain evidence="5 6">AMV1</strain>
    </source>
</reference>
<dbReference type="InterPro" id="IPR036291">
    <property type="entry name" value="NAD(P)-bd_dom_sf"/>
</dbReference>
<dbReference type="STRING" id="631454.N177_3746"/>
<dbReference type="Pfam" id="PF09130">
    <property type="entry name" value="DUF1932"/>
    <property type="match status" value="1"/>
</dbReference>
<evidence type="ECO:0000259" key="4">
    <source>
        <dbReference type="Pfam" id="PF09130"/>
    </source>
</evidence>
<evidence type="ECO:0000313" key="5">
    <source>
        <dbReference type="EMBL" id="ESR22610.1"/>
    </source>
</evidence>
<name>V4RH43_9HYPH</name>
<feature type="domain" description="6-phosphogluconate dehydrogenase NADP-binding" evidence="3">
    <location>
        <begin position="3"/>
        <end position="143"/>
    </location>
</feature>
<evidence type="ECO:0000313" key="6">
    <source>
        <dbReference type="Proteomes" id="UP000017819"/>
    </source>
</evidence>
<dbReference type="PATRIC" id="fig|631454.5.peg.3699"/>
<evidence type="ECO:0000259" key="3">
    <source>
        <dbReference type="Pfam" id="PF03446"/>
    </source>
</evidence>
<comment type="caution">
    <text evidence="5">The sequence shown here is derived from an EMBL/GenBank/DDBJ whole genome shotgun (WGS) entry which is preliminary data.</text>
</comment>
<dbReference type="Proteomes" id="UP000017819">
    <property type="component" value="Unassembled WGS sequence"/>
</dbReference>
<feature type="domain" description="Phosphogluconate dehydrogenase NAD-binding putative C-terminal" evidence="4">
    <location>
        <begin position="194"/>
        <end position="264"/>
    </location>
</feature>
<dbReference type="InterPro" id="IPR015814">
    <property type="entry name" value="Pgluconate_DH_NAD-bd_C"/>
</dbReference>
<dbReference type="Gene3D" id="3.40.50.720">
    <property type="entry name" value="NAD(P)-binding Rossmann-like Domain"/>
    <property type="match status" value="1"/>
</dbReference>
<dbReference type="PIRSF" id="PIRSF000103">
    <property type="entry name" value="HIBADH"/>
    <property type="match status" value="1"/>
</dbReference>
<evidence type="ECO:0000256" key="1">
    <source>
        <dbReference type="ARBA" id="ARBA00023002"/>
    </source>
</evidence>
<dbReference type="InterPro" id="IPR015815">
    <property type="entry name" value="HIBADH-related"/>
</dbReference>
<dbReference type="GO" id="GO:0016491">
    <property type="term" value="F:oxidoreductase activity"/>
    <property type="evidence" value="ECO:0007669"/>
    <property type="project" value="UniProtKB-KW"/>
</dbReference>
<dbReference type="AlphaFoldDB" id="V4RH43"/>
<dbReference type="GO" id="GO:0050661">
    <property type="term" value="F:NADP binding"/>
    <property type="evidence" value="ECO:0007669"/>
    <property type="project" value="InterPro"/>
</dbReference>
<gene>
    <name evidence="5" type="ORF">N177_3746</name>
</gene>
<proteinExistence type="predicted"/>